<feature type="transmembrane region" description="Helical" evidence="1">
    <location>
        <begin position="67"/>
        <end position="89"/>
    </location>
</feature>
<gene>
    <name evidence="2" type="ORF">GWK17_18805</name>
</gene>
<dbReference type="RefSeq" id="WP_167833896.1">
    <property type="nucleotide sequence ID" value="NZ_JAAVUM010000016.1"/>
</dbReference>
<organism evidence="2 3">
    <name type="scientific">Mesobacillus selenatarsenatis</name>
    <dbReference type="NCBI Taxonomy" id="388741"/>
    <lineage>
        <taxon>Bacteria</taxon>
        <taxon>Bacillati</taxon>
        <taxon>Bacillota</taxon>
        <taxon>Bacilli</taxon>
        <taxon>Bacillales</taxon>
        <taxon>Bacillaceae</taxon>
        <taxon>Mesobacillus</taxon>
    </lineage>
</organism>
<dbReference type="EMBL" id="JAAVUM010000016">
    <property type="protein sequence ID" value="NKE07503.1"/>
    <property type="molecule type" value="Genomic_DNA"/>
</dbReference>
<feature type="transmembrane region" description="Helical" evidence="1">
    <location>
        <begin position="12"/>
        <end position="32"/>
    </location>
</feature>
<evidence type="ECO:0000313" key="2">
    <source>
        <dbReference type="EMBL" id="NKE07503.1"/>
    </source>
</evidence>
<evidence type="ECO:0000256" key="1">
    <source>
        <dbReference type="SAM" id="Phobius"/>
    </source>
</evidence>
<protein>
    <submittedName>
        <fullName evidence="2">Uncharacterized protein</fullName>
    </submittedName>
</protein>
<dbReference type="Proteomes" id="UP000587942">
    <property type="component" value="Unassembled WGS sequence"/>
</dbReference>
<comment type="caution">
    <text evidence="2">The sequence shown here is derived from an EMBL/GenBank/DDBJ whole genome shotgun (WGS) entry which is preliminary data.</text>
</comment>
<proteinExistence type="predicted"/>
<dbReference type="AlphaFoldDB" id="A0A846TG71"/>
<reference evidence="2 3" key="1">
    <citation type="submission" date="2020-03" db="EMBL/GenBank/DDBJ databases">
        <authorList>
            <person name="Sun Q."/>
        </authorList>
    </citation>
    <scope>NUCLEOTIDE SEQUENCE [LARGE SCALE GENOMIC DNA]</scope>
    <source>
        <strain evidence="2 3">KACC 21451</strain>
    </source>
</reference>
<keyword evidence="1" id="KW-1133">Transmembrane helix</keyword>
<name>A0A846TG71_9BACI</name>
<feature type="transmembrane region" description="Helical" evidence="1">
    <location>
        <begin position="38"/>
        <end position="55"/>
    </location>
</feature>
<sequence>MKYDVVLLRLSAIYAFIGAFLGSHMAGAGSYAIRPVHAHILVVGWLSLFAFSSYYRSYVVPKTSKLALLHVWTAIIGSFGLTLGMWLYSVKPFPLPETFTMVFYIVGGSTLLLSFLLFVFMTFKYSDAKVK</sequence>
<feature type="transmembrane region" description="Helical" evidence="1">
    <location>
        <begin position="101"/>
        <end position="123"/>
    </location>
</feature>
<evidence type="ECO:0000313" key="3">
    <source>
        <dbReference type="Proteomes" id="UP000587942"/>
    </source>
</evidence>
<keyword evidence="1" id="KW-0472">Membrane</keyword>
<keyword evidence="1" id="KW-0812">Transmembrane</keyword>
<accession>A0A846TG71</accession>